<evidence type="ECO:0000256" key="2">
    <source>
        <dbReference type="ARBA" id="ARBA00022676"/>
    </source>
</evidence>
<feature type="transmembrane region" description="Helical" evidence="4">
    <location>
        <begin position="12"/>
        <end position="32"/>
    </location>
</feature>
<accession>A0AAE0WNP1</accession>
<dbReference type="PANTHER" id="PTHR10730">
    <property type="entry name" value="PROCOLLAGEN-LYSINE,2-OXOGLUTARATE 5-DIOXYGENASE/GLYCOSYLTRANSFERASE 25 FAMILY MEMBER"/>
    <property type="match status" value="1"/>
</dbReference>
<reference evidence="5" key="1">
    <citation type="submission" date="2023-07" db="EMBL/GenBank/DDBJ databases">
        <title>Black Yeasts Isolated from many extreme environments.</title>
        <authorList>
            <person name="Coleine C."/>
            <person name="Stajich J.E."/>
            <person name="Selbmann L."/>
        </authorList>
    </citation>
    <scope>NUCLEOTIDE SEQUENCE</scope>
    <source>
        <strain evidence="5">CCFEE 5485</strain>
    </source>
</reference>
<evidence type="ECO:0000313" key="5">
    <source>
        <dbReference type="EMBL" id="KAK3675160.1"/>
    </source>
</evidence>
<keyword evidence="4" id="KW-0472">Membrane</keyword>
<dbReference type="InterPro" id="IPR050757">
    <property type="entry name" value="Collagen_mod_GT25"/>
</dbReference>
<name>A0AAE0WNP1_9PEZI</name>
<evidence type="ECO:0008006" key="7">
    <source>
        <dbReference type="Google" id="ProtNLM"/>
    </source>
</evidence>
<keyword evidence="6" id="KW-1185">Reference proteome</keyword>
<keyword evidence="2" id="KW-0328">Glycosyltransferase</keyword>
<keyword evidence="4" id="KW-0812">Transmembrane</keyword>
<protein>
    <recommendedName>
        <fullName evidence="7">Glycosyltransferase family 25 protein</fullName>
    </recommendedName>
</protein>
<dbReference type="EMBL" id="JAUTXT010000016">
    <property type="protein sequence ID" value="KAK3675160.1"/>
    <property type="molecule type" value="Genomic_DNA"/>
</dbReference>
<evidence type="ECO:0000256" key="1">
    <source>
        <dbReference type="ARBA" id="ARBA00006721"/>
    </source>
</evidence>
<evidence type="ECO:0000256" key="3">
    <source>
        <dbReference type="ARBA" id="ARBA00022679"/>
    </source>
</evidence>
<keyword evidence="4" id="KW-1133">Transmembrane helix</keyword>
<keyword evidence="3" id="KW-0808">Transferase</keyword>
<dbReference type="AlphaFoldDB" id="A0AAE0WNP1"/>
<dbReference type="InterPro" id="IPR002654">
    <property type="entry name" value="Glyco_trans_25"/>
</dbReference>
<dbReference type="Proteomes" id="UP001274830">
    <property type="component" value="Unassembled WGS sequence"/>
</dbReference>
<evidence type="ECO:0000256" key="4">
    <source>
        <dbReference type="SAM" id="Phobius"/>
    </source>
</evidence>
<proteinExistence type="inferred from homology"/>
<evidence type="ECO:0000313" key="6">
    <source>
        <dbReference type="Proteomes" id="UP001274830"/>
    </source>
</evidence>
<sequence>MLKIIVNARKLLPWAVGAFIIVFLIGAGFTSASTPFPPLGKARSHALAEDGKLGNIQNATLGFEKIFVISLPSRSDHRDAVVLASHLTCLAVDIVDGITHVDDKAQPPGAEKFTTTGALGAWRAHMNTLQTIVKHNTTSALIMEDDTDWDIRIKSQMQNFARASRLLLQPISGTAATYLDPTILHPEEALIQGAQTFDIAHSAVPQATSSPYGDVHRWDLLWLGHCGASLPRAENHLPLGRVSISADETVPEKQHIDPQLGDQQLIQQYSDHTRVVSRAYMNTCSLAYAVSLQGARRILYELAIRKIDKAMDLSLQDMCDGVNDRPGLTCLSVLPQLFQQHRPIARESSFSDIDKRQDGADMAEEKYNNIAFSRNIRWSTRGNLRQLVYGDTNYTDLFPDGMPKPDLVG</sequence>
<gene>
    <name evidence="5" type="ORF">LTR78_005094</name>
</gene>
<comment type="similarity">
    <text evidence="1">Belongs to the glycosyltransferase 25 family.</text>
</comment>
<dbReference type="PANTHER" id="PTHR10730:SF53">
    <property type="entry name" value="GLYCOSYLTRANSFERASE 25 FAMILY MEMBER"/>
    <property type="match status" value="1"/>
</dbReference>
<comment type="caution">
    <text evidence="5">The sequence shown here is derived from an EMBL/GenBank/DDBJ whole genome shotgun (WGS) entry which is preliminary data.</text>
</comment>
<organism evidence="5 6">
    <name type="scientific">Recurvomyces mirabilis</name>
    <dbReference type="NCBI Taxonomy" id="574656"/>
    <lineage>
        <taxon>Eukaryota</taxon>
        <taxon>Fungi</taxon>
        <taxon>Dikarya</taxon>
        <taxon>Ascomycota</taxon>
        <taxon>Pezizomycotina</taxon>
        <taxon>Dothideomycetes</taxon>
        <taxon>Dothideomycetidae</taxon>
        <taxon>Mycosphaerellales</taxon>
        <taxon>Teratosphaeriaceae</taxon>
        <taxon>Recurvomyces</taxon>
    </lineage>
</organism>
<dbReference type="CDD" id="cd06532">
    <property type="entry name" value="Glyco_transf_25"/>
    <property type="match status" value="1"/>
</dbReference>
<dbReference type="GO" id="GO:0016740">
    <property type="term" value="F:transferase activity"/>
    <property type="evidence" value="ECO:0007669"/>
    <property type="project" value="UniProtKB-KW"/>
</dbReference>